<name>A0A9W9IY81_9EURO</name>
<accession>A0A9W9IY81</accession>
<reference evidence="1" key="1">
    <citation type="submission" date="2022-11" db="EMBL/GenBank/DDBJ databases">
        <authorList>
            <person name="Petersen C."/>
        </authorList>
    </citation>
    <scope>NUCLEOTIDE SEQUENCE</scope>
    <source>
        <strain evidence="1">IBT 16849</strain>
    </source>
</reference>
<sequence length="98" mass="10614">MCERPRDFIDRTPGVADMHSKLTFHAWIATALTILFSVRAFTANDKRGIPVGEKFIGSPVAAKPLSPKHVYKPEVFIAFVSPGGLRHPLPGSLSGASE</sequence>
<comment type="caution">
    <text evidence="1">The sequence shown here is derived from an EMBL/GenBank/DDBJ whole genome shotgun (WGS) entry which is preliminary data.</text>
</comment>
<gene>
    <name evidence="1" type="ORF">N7472_010957</name>
</gene>
<dbReference type="EMBL" id="JAPQKP010000006">
    <property type="protein sequence ID" value="KAJ5186117.1"/>
    <property type="molecule type" value="Genomic_DNA"/>
</dbReference>
<organism evidence="1 2">
    <name type="scientific">Penicillium cf. griseofulvum</name>
    <dbReference type="NCBI Taxonomy" id="2972120"/>
    <lineage>
        <taxon>Eukaryota</taxon>
        <taxon>Fungi</taxon>
        <taxon>Dikarya</taxon>
        <taxon>Ascomycota</taxon>
        <taxon>Pezizomycotina</taxon>
        <taxon>Eurotiomycetes</taxon>
        <taxon>Eurotiomycetidae</taxon>
        <taxon>Eurotiales</taxon>
        <taxon>Aspergillaceae</taxon>
        <taxon>Penicillium</taxon>
    </lineage>
</organism>
<evidence type="ECO:0000313" key="2">
    <source>
        <dbReference type="Proteomes" id="UP001150879"/>
    </source>
</evidence>
<keyword evidence="2" id="KW-1185">Reference proteome</keyword>
<dbReference type="Proteomes" id="UP001150879">
    <property type="component" value="Unassembled WGS sequence"/>
</dbReference>
<evidence type="ECO:0000313" key="1">
    <source>
        <dbReference type="EMBL" id="KAJ5186117.1"/>
    </source>
</evidence>
<protein>
    <submittedName>
        <fullName evidence="1">Uncharacterized protein</fullName>
    </submittedName>
</protein>
<proteinExistence type="predicted"/>
<dbReference type="AlphaFoldDB" id="A0A9W9IY81"/>
<reference evidence="1" key="2">
    <citation type="journal article" date="2023" name="IMA Fungus">
        <title>Comparative genomic study of the Penicillium genus elucidates a diverse pangenome and 15 lateral gene transfer events.</title>
        <authorList>
            <person name="Petersen C."/>
            <person name="Sorensen T."/>
            <person name="Nielsen M.R."/>
            <person name="Sondergaard T.E."/>
            <person name="Sorensen J.L."/>
            <person name="Fitzpatrick D.A."/>
            <person name="Frisvad J.C."/>
            <person name="Nielsen K.L."/>
        </authorList>
    </citation>
    <scope>NUCLEOTIDE SEQUENCE</scope>
    <source>
        <strain evidence="1">IBT 16849</strain>
    </source>
</reference>